<organism evidence="2 3">
    <name type="scientific">Dactylosporangium siamense</name>
    <dbReference type="NCBI Taxonomy" id="685454"/>
    <lineage>
        <taxon>Bacteria</taxon>
        <taxon>Bacillati</taxon>
        <taxon>Actinomycetota</taxon>
        <taxon>Actinomycetes</taxon>
        <taxon>Micromonosporales</taxon>
        <taxon>Micromonosporaceae</taxon>
        <taxon>Dactylosporangium</taxon>
    </lineage>
</organism>
<reference evidence="2" key="1">
    <citation type="submission" date="2021-01" db="EMBL/GenBank/DDBJ databases">
        <title>Whole genome shotgun sequence of Dactylosporangium siamense NBRC 106093.</title>
        <authorList>
            <person name="Komaki H."/>
            <person name="Tamura T."/>
        </authorList>
    </citation>
    <scope>NUCLEOTIDE SEQUENCE</scope>
    <source>
        <strain evidence="2">NBRC 106093</strain>
    </source>
</reference>
<protein>
    <recommendedName>
        <fullName evidence="1">N-acetyltransferase domain-containing protein</fullName>
    </recommendedName>
</protein>
<keyword evidence="3" id="KW-1185">Reference proteome</keyword>
<dbReference type="PROSITE" id="PS51186">
    <property type="entry name" value="GNAT"/>
    <property type="match status" value="1"/>
</dbReference>
<dbReference type="AlphaFoldDB" id="A0A919PRJ3"/>
<dbReference type="InterPro" id="IPR016181">
    <property type="entry name" value="Acyl_CoA_acyltransferase"/>
</dbReference>
<dbReference type="Gene3D" id="3.40.630.30">
    <property type="match status" value="1"/>
</dbReference>
<gene>
    <name evidence="2" type="ORF">Dsi01nite_050690</name>
</gene>
<feature type="domain" description="N-acetyltransferase" evidence="1">
    <location>
        <begin position="5"/>
        <end position="165"/>
    </location>
</feature>
<dbReference type="SUPFAM" id="SSF55729">
    <property type="entry name" value="Acyl-CoA N-acyltransferases (Nat)"/>
    <property type="match status" value="1"/>
</dbReference>
<dbReference type="InterPro" id="IPR000182">
    <property type="entry name" value="GNAT_dom"/>
</dbReference>
<dbReference type="CDD" id="cd04301">
    <property type="entry name" value="NAT_SF"/>
    <property type="match status" value="1"/>
</dbReference>
<evidence type="ECO:0000313" key="3">
    <source>
        <dbReference type="Proteomes" id="UP000660611"/>
    </source>
</evidence>
<dbReference type="EMBL" id="BONQ01000081">
    <property type="protein sequence ID" value="GIG47028.1"/>
    <property type="molecule type" value="Genomic_DNA"/>
</dbReference>
<comment type="caution">
    <text evidence="2">The sequence shown here is derived from an EMBL/GenBank/DDBJ whole genome shotgun (WGS) entry which is preliminary data.</text>
</comment>
<dbReference type="Proteomes" id="UP000660611">
    <property type="component" value="Unassembled WGS sequence"/>
</dbReference>
<evidence type="ECO:0000313" key="2">
    <source>
        <dbReference type="EMBL" id="GIG47028.1"/>
    </source>
</evidence>
<evidence type="ECO:0000259" key="1">
    <source>
        <dbReference type="PROSITE" id="PS51186"/>
    </source>
</evidence>
<dbReference type="RefSeq" id="WP_203848777.1">
    <property type="nucleotide sequence ID" value="NZ_BAAAVW010000017.1"/>
</dbReference>
<dbReference type="GO" id="GO:0016747">
    <property type="term" value="F:acyltransferase activity, transferring groups other than amino-acyl groups"/>
    <property type="evidence" value="ECO:0007669"/>
    <property type="project" value="InterPro"/>
</dbReference>
<sequence length="295" mass="30646">MDDDLIIRPMTAADRPGMRASTRAAIDDLQRRLGAPAEPDGGPAAPSSNSGAAIVGQLLDLDAAGAWVATVDGQVCGAAMAGLREGLWYLAHLHVRPGQQGRGVGRRLLGAALRYGPDARGRLLHSSLDPQAMRCYQRAGFALEPALQAAGMVRRAALPAAGRARAGGAGDLELAAEVDRRVRGAAHGPDLEVLLGAGARLLVLDDRRERGYALIDAGTPKTVAATSTTAAVELLWAALAESGEHAVTVEILRADQQWAIDVALRAGLNLAPMGPLCRQGDTGPLAPYLPHADVL</sequence>
<proteinExistence type="predicted"/>
<accession>A0A919PRJ3</accession>
<dbReference type="Pfam" id="PF00583">
    <property type="entry name" value="Acetyltransf_1"/>
    <property type="match status" value="1"/>
</dbReference>
<name>A0A919PRJ3_9ACTN</name>